<name>A0A415DZ31_9FIRM</name>
<dbReference type="OrthoDB" id="1954033at2"/>
<protein>
    <recommendedName>
        <fullName evidence="1">GerMN domain-containing protein</fullName>
    </recommendedName>
</protein>
<proteinExistence type="predicted"/>
<dbReference type="GeneID" id="83004041"/>
<dbReference type="SMART" id="SM00909">
    <property type="entry name" value="Germane"/>
    <property type="match status" value="1"/>
</dbReference>
<evidence type="ECO:0000259" key="1">
    <source>
        <dbReference type="SMART" id="SM00909"/>
    </source>
</evidence>
<feature type="domain" description="GerMN" evidence="1">
    <location>
        <begin position="65"/>
        <end position="153"/>
    </location>
</feature>
<dbReference type="STRING" id="1776384.GCA_900086585_01663"/>
<dbReference type="RefSeq" id="WP_067536412.1">
    <property type="nucleotide sequence ID" value="NZ_AP025567.1"/>
</dbReference>
<reference evidence="2 3" key="1">
    <citation type="submission" date="2018-08" db="EMBL/GenBank/DDBJ databases">
        <title>A genome reference for cultivated species of the human gut microbiota.</title>
        <authorList>
            <person name="Zou Y."/>
            <person name="Xue W."/>
            <person name="Luo G."/>
        </authorList>
    </citation>
    <scope>NUCLEOTIDE SEQUENCE [LARGE SCALE GENOMIC DNA]</scope>
    <source>
        <strain evidence="2 3">AM07-24</strain>
    </source>
</reference>
<dbReference type="Proteomes" id="UP000284841">
    <property type="component" value="Unassembled WGS sequence"/>
</dbReference>
<dbReference type="EMBL" id="QRMS01000004">
    <property type="protein sequence ID" value="RHJ86083.1"/>
    <property type="molecule type" value="Genomic_DNA"/>
</dbReference>
<dbReference type="AlphaFoldDB" id="A0A415DZ31"/>
<dbReference type="Pfam" id="PF10646">
    <property type="entry name" value="Germane"/>
    <property type="match status" value="1"/>
</dbReference>
<accession>A0A415DZ31</accession>
<evidence type="ECO:0000313" key="3">
    <source>
        <dbReference type="Proteomes" id="UP000284841"/>
    </source>
</evidence>
<dbReference type="InterPro" id="IPR019606">
    <property type="entry name" value="GerMN"/>
</dbReference>
<keyword evidence="3" id="KW-1185">Reference proteome</keyword>
<dbReference type="PROSITE" id="PS51257">
    <property type="entry name" value="PROKAR_LIPOPROTEIN"/>
    <property type="match status" value="1"/>
</dbReference>
<comment type="caution">
    <text evidence="2">The sequence shown here is derived from an EMBL/GenBank/DDBJ whole genome shotgun (WGS) entry which is preliminary data.</text>
</comment>
<organism evidence="2 3">
    <name type="scientific">Emergencia timonensis</name>
    <dbReference type="NCBI Taxonomy" id="1776384"/>
    <lineage>
        <taxon>Bacteria</taxon>
        <taxon>Bacillati</taxon>
        <taxon>Bacillota</taxon>
        <taxon>Clostridia</taxon>
        <taxon>Peptostreptococcales</taxon>
        <taxon>Anaerovoracaceae</taxon>
        <taxon>Emergencia</taxon>
    </lineage>
</organism>
<evidence type="ECO:0000313" key="2">
    <source>
        <dbReference type="EMBL" id="RHJ86083.1"/>
    </source>
</evidence>
<gene>
    <name evidence="2" type="ORF">DW099_14690</name>
</gene>
<sequence>MKHGFLKVVIMLIVISLFMALTGCGNRQRVVLAVVNPQFLLKGKADQILLTVDTEVKGSGRAELYLNTLNALQESRLKGKDGVATAFRDDYTVINVNEKKGDVIVDFSSRNLTGSAVEEQLLISQIVETLMQSYDEVKSVSFTVDGEEAETLMGHVDITESFTAPLDIE</sequence>